<dbReference type="EMBL" id="MBFU01000537">
    <property type="protein sequence ID" value="PVZ98569.1"/>
    <property type="molecule type" value="Genomic_DNA"/>
</dbReference>
<dbReference type="InterPro" id="IPR016135">
    <property type="entry name" value="UBQ-conjugating_enzyme/RWD"/>
</dbReference>
<evidence type="ECO:0000313" key="3">
    <source>
        <dbReference type="Proteomes" id="UP000245591"/>
    </source>
</evidence>
<dbReference type="Gene3D" id="6.20.400.10">
    <property type="match status" value="1"/>
</dbReference>
<accession>A0A2U1J0I6</accession>
<gene>
    <name evidence="2" type="ORF">BB558_005425</name>
</gene>
<organism evidence="2 3">
    <name type="scientific">Smittium angustum</name>
    <dbReference type="NCBI Taxonomy" id="133377"/>
    <lineage>
        <taxon>Eukaryota</taxon>
        <taxon>Fungi</taxon>
        <taxon>Fungi incertae sedis</taxon>
        <taxon>Zoopagomycota</taxon>
        <taxon>Kickxellomycotina</taxon>
        <taxon>Harpellomycetes</taxon>
        <taxon>Harpellales</taxon>
        <taxon>Legeriomycetaceae</taxon>
        <taxon>Smittium</taxon>
    </lineage>
</organism>
<dbReference type="CDD" id="cd23823">
    <property type="entry name" value="RWD_GCN2"/>
    <property type="match status" value="1"/>
</dbReference>
<dbReference type="AlphaFoldDB" id="A0A2U1J0I6"/>
<dbReference type="PROSITE" id="PS50908">
    <property type="entry name" value="RWD"/>
    <property type="match status" value="1"/>
</dbReference>
<dbReference type="Pfam" id="PF05773">
    <property type="entry name" value="RWD"/>
    <property type="match status" value="1"/>
</dbReference>
<dbReference type="SUPFAM" id="SSF54495">
    <property type="entry name" value="UBC-like"/>
    <property type="match status" value="1"/>
</dbReference>
<dbReference type="Proteomes" id="UP000245591">
    <property type="component" value="Unassembled WGS sequence"/>
</dbReference>
<sequence>MYKSKIAYDEEKQNEIDALKSIYYEEFEEDPTDPSSFRIRIDSDLNEAKETLFLRIKHTKNYPDEAPNYSIETDTDIDTNLTQDEIEEMNTKMEEIIQDNMGMAMIFSMASSLKESLDELLIKKLEEAETVEKERIDKEIELEQKKFVGTKVTRQVFMEWKKRFELEQATENKLSELDIKKLESKKQRLTGRQLFELDVSLASSDSKFIEGDSLTENQ</sequence>
<dbReference type="InterPro" id="IPR040213">
    <property type="entry name" value="GIR2-like"/>
</dbReference>
<dbReference type="Gene3D" id="3.10.110.10">
    <property type="entry name" value="Ubiquitin Conjugating Enzyme"/>
    <property type="match status" value="1"/>
</dbReference>
<dbReference type="SMART" id="SM00591">
    <property type="entry name" value="RWD"/>
    <property type="match status" value="1"/>
</dbReference>
<name>A0A2U1J0I6_SMIAN</name>
<protein>
    <recommendedName>
        <fullName evidence="1">RWD domain-containing protein</fullName>
    </recommendedName>
</protein>
<dbReference type="InterPro" id="IPR006575">
    <property type="entry name" value="RWD_dom"/>
</dbReference>
<dbReference type="PANTHER" id="PTHR12292">
    <property type="entry name" value="RWD DOMAIN-CONTAINING PROTEIN"/>
    <property type="match status" value="1"/>
</dbReference>
<proteinExistence type="predicted"/>
<evidence type="ECO:0000313" key="2">
    <source>
        <dbReference type="EMBL" id="PVZ98569.1"/>
    </source>
</evidence>
<evidence type="ECO:0000259" key="1">
    <source>
        <dbReference type="PROSITE" id="PS50908"/>
    </source>
</evidence>
<comment type="caution">
    <text evidence="2">The sequence shown here is derived from an EMBL/GenBank/DDBJ whole genome shotgun (WGS) entry which is preliminary data.</text>
</comment>
<feature type="domain" description="RWD" evidence="1">
    <location>
        <begin position="14"/>
        <end position="120"/>
    </location>
</feature>
<reference evidence="2 3" key="1">
    <citation type="journal article" date="2018" name="MBio">
        <title>Comparative Genomics Reveals the Core Gene Toolbox for the Fungus-Insect Symbiosis.</title>
        <authorList>
            <person name="Wang Y."/>
            <person name="Stata M."/>
            <person name="Wang W."/>
            <person name="Stajich J.E."/>
            <person name="White M.M."/>
            <person name="Moncalvo J.M."/>
        </authorList>
    </citation>
    <scope>NUCLEOTIDE SEQUENCE [LARGE SCALE GENOMIC DNA]</scope>
    <source>
        <strain evidence="2 3">AUS-126-30</strain>
    </source>
</reference>
<keyword evidence="3" id="KW-1185">Reference proteome</keyword>